<dbReference type="KEGG" id="hnv:DDQ68_09205"/>
<dbReference type="AlphaFoldDB" id="A0A2Z3GKR9"/>
<dbReference type="OrthoDB" id="879754at2"/>
<protein>
    <recommendedName>
        <fullName evidence="4">DUF4369 domain-containing protein</fullName>
    </recommendedName>
</protein>
<evidence type="ECO:0000256" key="1">
    <source>
        <dbReference type="SAM" id="SignalP"/>
    </source>
</evidence>
<accession>A0A2Z3GKR9</accession>
<gene>
    <name evidence="2" type="ORF">DDQ68_09205</name>
</gene>
<dbReference type="EMBL" id="CP029145">
    <property type="protein sequence ID" value="AWM32941.1"/>
    <property type="molecule type" value="Genomic_DNA"/>
</dbReference>
<evidence type="ECO:0008006" key="4">
    <source>
        <dbReference type="Google" id="ProtNLM"/>
    </source>
</evidence>
<proteinExistence type="predicted"/>
<reference evidence="3" key="1">
    <citation type="submission" date="2018-04" db="EMBL/GenBank/DDBJ databases">
        <title>Complete genome of Antarctic heterotrophic bacterium Hymenobacter nivis.</title>
        <authorList>
            <person name="Terashima M."/>
        </authorList>
    </citation>
    <scope>NUCLEOTIDE SEQUENCE [LARGE SCALE GENOMIC DNA]</scope>
    <source>
        <strain evidence="3">NBRC 111535</strain>
    </source>
</reference>
<name>A0A2Z3GKR9_9BACT</name>
<sequence>MRLLFVLVGLLLPQVLRAQSFNSFEPGSYQLVNSPGMRHQSLLKLRGNDQLLAKDDRDDKVKLTPKEVLSFQIGEHKYVTAGDFKLGSGPFSKPVDLAFVERLDSGQVNLMEYTYITFTGGSNGMVASNEVKVYIIKAADWADAIALPSYAWTNRGEKLRDALRPYTVDRPDLAELIDNNQLRDNNIPAFFHALNSGQLFPLTEAMEHKIKKEKERPIENPFRD</sequence>
<feature type="chain" id="PRO_5016329149" description="DUF4369 domain-containing protein" evidence="1">
    <location>
        <begin position="19"/>
        <end position="224"/>
    </location>
</feature>
<keyword evidence="3" id="KW-1185">Reference proteome</keyword>
<feature type="signal peptide" evidence="1">
    <location>
        <begin position="1"/>
        <end position="18"/>
    </location>
</feature>
<evidence type="ECO:0000313" key="3">
    <source>
        <dbReference type="Proteomes" id="UP000245999"/>
    </source>
</evidence>
<dbReference type="RefSeq" id="WP_109656035.1">
    <property type="nucleotide sequence ID" value="NZ_CP029145.1"/>
</dbReference>
<dbReference type="Proteomes" id="UP000245999">
    <property type="component" value="Chromosome"/>
</dbReference>
<organism evidence="2 3">
    <name type="scientific">Hymenobacter nivis</name>
    <dbReference type="NCBI Taxonomy" id="1850093"/>
    <lineage>
        <taxon>Bacteria</taxon>
        <taxon>Pseudomonadati</taxon>
        <taxon>Bacteroidota</taxon>
        <taxon>Cytophagia</taxon>
        <taxon>Cytophagales</taxon>
        <taxon>Hymenobacteraceae</taxon>
        <taxon>Hymenobacter</taxon>
    </lineage>
</organism>
<keyword evidence="1" id="KW-0732">Signal</keyword>
<evidence type="ECO:0000313" key="2">
    <source>
        <dbReference type="EMBL" id="AWM32941.1"/>
    </source>
</evidence>